<evidence type="ECO:0000259" key="8">
    <source>
        <dbReference type="PROSITE" id="PS50110"/>
    </source>
</evidence>
<evidence type="ECO:0000256" key="2">
    <source>
        <dbReference type="ARBA" id="ARBA00012438"/>
    </source>
</evidence>
<sequence length="789" mass="86168">MPLPSGPPSELPGQPRPSEAETLRVLELGFELAVTPTAVLDGEGRYLRVNEAFAQLFGHPKAWFVGRSFLEITHPLDVERDRGFIDRLREKHVNRATVEKRYRRADGALIYAQTSVAVLERDGDRPTLLMSEVQDITALHTALEALRSSEERLAYALDASNDGLWDWDVPTGRLFFNARWAEILGYDPDELDRHISTWEGLIHAEDRERADAALVEHIAGRTSGVAVDLRMRHRDGHWVWVHDRAKIVVRDANGSPRRIVGTHSDISARLQEREKLAAQKAVLDTVLSNIPIAIDIVGADGKVEYVNAHCERLLGWSFEEMLQVDLMAEVYPDPAYRAQVLASFDDGSAEWRDWQLRTRDGRTLTTSWANVRLADGRVIGMGTDVTQQRAAEAMEEHLERQLQESQKLESLGLLAGGIAHDFNNLLVGVMGNASLAEETLPPHSEARELVTEVRRAASRAADLTRQLLAYAGKGRFVVEPVNVSALVTEMASLLRAAVSKRATLQQDLASDLPAVEADATQLRQVVMNLITNASDALGDADGSIALRTSLQEPDAAVRASVAGGTPLAEGRYVCLEVEDSGAGMAPETLARIFDPFFTTKQTGHGLGLAATLGIVRAHRGGIRVESRAGRGTLVRLYLPALASTVRHSPTPQVGSVAALRGSGVVLLADDEESVRTVARRSLERSGFTVVACADGLEALDHFRKDPGRWRVVLLDLTMPGLGGQETLLAMREMRADLPALLCSGYASEELSPRILGLDGVGFLQKPFSVASLTAAIFELCPPTVPPERP</sequence>
<dbReference type="Gene3D" id="1.10.287.130">
    <property type="match status" value="1"/>
</dbReference>
<keyword evidence="4" id="KW-0808">Transferase</keyword>
<dbReference type="SMART" id="SM00091">
    <property type="entry name" value="PAS"/>
    <property type="match status" value="3"/>
</dbReference>
<dbReference type="InterPro" id="IPR000014">
    <property type="entry name" value="PAS"/>
</dbReference>
<dbReference type="Gene3D" id="3.30.450.20">
    <property type="entry name" value="PAS domain"/>
    <property type="match status" value="3"/>
</dbReference>
<evidence type="ECO:0000313" key="12">
    <source>
        <dbReference type="EMBL" id="WKW15314.1"/>
    </source>
</evidence>
<dbReference type="PROSITE" id="PS50110">
    <property type="entry name" value="RESPONSE_REGULATORY"/>
    <property type="match status" value="1"/>
</dbReference>
<dbReference type="InterPro" id="IPR036097">
    <property type="entry name" value="HisK_dim/P_sf"/>
</dbReference>
<feature type="domain" description="PAS" evidence="9">
    <location>
        <begin position="149"/>
        <end position="221"/>
    </location>
</feature>
<dbReference type="InterPro" id="IPR052162">
    <property type="entry name" value="Sensor_kinase/Photoreceptor"/>
</dbReference>
<name>A0AA49JV39_9BACT</name>
<evidence type="ECO:0000259" key="7">
    <source>
        <dbReference type="PROSITE" id="PS50109"/>
    </source>
</evidence>
<dbReference type="PROSITE" id="PS50109">
    <property type="entry name" value="HIS_KIN"/>
    <property type="match status" value="1"/>
</dbReference>
<dbReference type="InterPro" id="IPR003661">
    <property type="entry name" value="HisK_dim/P_dom"/>
</dbReference>
<dbReference type="InterPro" id="IPR035965">
    <property type="entry name" value="PAS-like_dom_sf"/>
</dbReference>
<dbReference type="InterPro" id="IPR036890">
    <property type="entry name" value="HATPase_C_sf"/>
</dbReference>
<dbReference type="PANTHER" id="PTHR43304">
    <property type="entry name" value="PHYTOCHROME-LIKE PROTEIN CPH1"/>
    <property type="match status" value="1"/>
</dbReference>
<dbReference type="PRINTS" id="PR00344">
    <property type="entry name" value="BCTRLSENSOR"/>
</dbReference>
<dbReference type="InterPro" id="IPR005467">
    <property type="entry name" value="His_kinase_dom"/>
</dbReference>
<organism evidence="11">
    <name type="scientific">Pseudogemmatithrix spongiicola</name>
    <dbReference type="NCBI Taxonomy" id="3062599"/>
    <lineage>
        <taxon>Bacteria</taxon>
        <taxon>Pseudomonadati</taxon>
        <taxon>Gemmatimonadota</taxon>
        <taxon>Gemmatimonadia</taxon>
        <taxon>Gemmatimonadales</taxon>
        <taxon>Gemmatimonadaceae</taxon>
        <taxon>Pseudogemmatithrix</taxon>
    </lineage>
</organism>
<dbReference type="KEGG" id="pspc:Strain318_001694"/>
<dbReference type="InterPro" id="IPR013655">
    <property type="entry name" value="PAS_fold_3"/>
</dbReference>
<accession>A0AA49Q822</accession>
<proteinExistence type="predicted"/>
<dbReference type="SMART" id="SM00086">
    <property type="entry name" value="PAC"/>
    <property type="match status" value="3"/>
</dbReference>
<dbReference type="SMART" id="SM00448">
    <property type="entry name" value="REC"/>
    <property type="match status" value="1"/>
</dbReference>
<dbReference type="InterPro" id="IPR001610">
    <property type="entry name" value="PAC"/>
</dbReference>
<accession>A0AA49JV39</accession>
<dbReference type="InterPro" id="IPR011006">
    <property type="entry name" value="CheY-like_superfamily"/>
</dbReference>
<dbReference type="AlphaFoldDB" id="A0AA49JV39"/>
<dbReference type="Pfam" id="PF08447">
    <property type="entry name" value="PAS_3"/>
    <property type="match status" value="1"/>
</dbReference>
<dbReference type="RefSeq" id="WP_367885284.1">
    <property type="nucleotide sequence ID" value="NZ_CP130612.1"/>
</dbReference>
<protein>
    <recommendedName>
        <fullName evidence="2">histidine kinase</fullName>
        <ecNumber evidence="2">2.7.13.3</ecNumber>
    </recommendedName>
</protein>
<dbReference type="Pfam" id="PF08448">
    <property type="entry name" value="PAS_4"/>
    <property type="match status" value="2"/>
</dbReference>
<dbReference type="SUPFAM" id="SSF52172">
    <property type="entry name" value="CheY-like"/>
    <property type="match status" value="1"/>
</dbReference>
<dbReference type="InterPro" id="IPR004358">
    <property type="entry name" value="Sig_transdc_His_kin-like_C"/>
</dbReference>
<feature type="domain" description="Response regulatory" evidence="8">
    <location>
        <begin position="664"/>
        <end position="780"/>
    </location>
</feature>
<dbReference type="EMBL" id="CP130612">
    <property type="protein sequence ID" value="WKW12407.1"/>
    <property type="molecule type" value="Genomic_DNA"/>
</dbReference>
<dbReference type="CDD" id="cd00156">
    <property type="entry name" value="REC"/>
    <property type="match status" value="1"/>
</dbReference>
<dbReference type="GO" id="GO:0000155">
    <property type="term" value="F:phosphorelay sensor kinase activity"/>
    <property type="evidence" value="ECO:0007669"/>
    <property type="project" value="InterPro"/>
</dbReference>
<dbReference type="InterPro" id="IPR013656">
    <property type="entry name" value="PAS_4"/>
</dbReference>
<feature type="domain" description="PAC" evidence="10">
    <location>
        <begin position="225"/>
        <end position="278"/>
    </location>
</feature>
<dbReference type="SUPFAM" id="SSF47384">
    <property type="entry name" value="Homodimeric domain of signal transducing histidine kinase"/>
    <property type="match status" value="1"/>
</dbReference>
<dbReference type="PROSITE" id="PS50112">
    <property type="entry name" value="PAS"/>
    <property type="match status" value="3"/>
</dbReference>
<feature type="modified residue" description="4-aspartylphosphate" evidence="6">
    <location>
        <position position="715"/>
    </location>
</feature>
<evidence type="ECO:0000259" key="9">
    <source>
        <dbReference type="PROSITE" id="PS50112"/>
    </source>
</evidence>
<evidence type="ECO:0000256" key="1">
    <source>
        <dbReference type="ARBA" id="ARBA00000085"/>
    </source>
</evidence>
<dbReference type="Pfam" id="PF00072">
    <property type="entry name" value="Response_reg"/>
    <property type="match status" value="1"/>
</dbReference>
<dbReference type="Pfam" id="PF02518">
    <property type="entry name" value="HATPase_c"/>
    <property type="match status" value="1"/>
</dbReference>
<evidence type="ECO:0000256" key="4">
    <source>
        <dbReference type="ARBA" id="ARBA00022679"/>
    </source>
</evidence>
<gene>
    <name evidence="11" type="ORF">Strain138_001695</name>
    <name evidence="12" type="ORF">Strain318_001694</name>
</gene>
<dbReference type="InterPro" id="IPR000700">
    <property type="entry name" value="PAS-assoc_C"/>
</dbReference>
<dbReference type="Pfam" id="PF00512">
    <property type="entry name" value="HisKA"/>
    <property type="match status" value="1"/>
</dbReference>
<dbReference type="NCBIfam" id="TIGR00229">
    <property type="entry name" value="sensory_box"/>
    <property type="match status" value="2"/>
</dbReference>
<dbReference type="Proteomes" id="UP001229955">
    <property type="component" value="Chromosome"/>
</dbReference>
<dbReference type="Gene3D" id="3.40.50.2300">
    <property type="match status" value="1"/>
</dbReference>
<dbReference type="CDD" id="cd00130">
    <property type="entry name" value="PAS"/>
    <property type="match status" value="3"/>
</dbReference>
<feature type="domain" description="PAS" evidence="9">
    <location>
        <begin position="279"/>
        <end position="331"/>
    </location>
</feature>
<dbReference type="InterPro" id="IPR001789">
    <property type="entry name" value="Sig_transdc_resp-reg_receiver"/>
</dbReference>
<dbReference type="SMART" id="SM00387">
    <property type="entry name" value="HATPase_c"/>
    <property type="match status" value="1"/>
</dbReference>
<keyword evidence="5" id="KW-0418">Kinase</keyword>
<dbReference type="EMBL" id="CP130613">
    <property type="protein sequence ID" value="WKW15314.1"/>
    <property type="molecule type" value="Genomic_DNA"/>
</dbReference>
<reference evidence="11" key="1">
    <citation type="submission" date="2023-07" db="EMBL/GenBank/DDBJ databases">
        <authorList>
            <person name="Haufschild T."/>
            <person name="Kallscheuer N."/>
            <person name="Hammer J."/>
            <person name="Kohn T."/>
            <person name="Kabuu M."/>
            <person name="Jogler M."/>
            <person name="Wohfarth N."/>
            <person name="Heuer A."/>
            <person name="Rohde M."/>
            <person name="van Teeseling M.C.F."/>
            <person name="Jogler C."/>
        </authorList>
    </citation>
    <scope>NUCLEOTIDE SEQUENCE</scope>
    <source>
        <strain evidence="11">Strain 138</strain>
        <strain evidence="12">Strain 318</strain>
    </source>
</reference>
<evidence type="ECO:0000256" key="6">
    <source>
        <dbReference type="PROSITE-ProRule" id="PRU00169"/>
    </source>
</evidence>
<dbReference type="SUPFAM" id="SSF55785">
    <property type="entry name" value="PYP-like sensor domain (PAS domain)"/>
    <property type="match status" value="3"/>
</dbReference>
<keyword evidence="3 6" id="KW-0597">Phosphoprotein</keyword>
<dbReference type="PANTHER" id="PTHR43304:SF1">
    <property type="entry name" value="PAC DOMAIN-CONTAINING PROTEIN"/>
    <property type="match status" value="1"/>
</dbReference>
<dbReference type="EC" id="2.7.13.3" evidence="2"/>
<dbReference type="InterPro" id="IPR003594">
    <property type="entry name" value="HATPase_dom"/>
</dbReference>
<dbReference type="PROSITE" id="PS50113">
    <property type="entry name" value="PAC"/>
    <property type="match status" value="2"/>
</dbReference>
<evidence type="ECO:0000313" key="13">
    <source>
        <dbReference type="Proteomes" id="UP001229955"/>
    </source>
</evidence>
<dbReference type="Gene3D" id="3.30.565.10">
    <property type="entry name" value="Histidine kinase-like ATPase, C-terminal domain"/>
    <property type="match status" value="1"/>
</dbReference>
<evidence type="ECO:0000256" key="5">
    <source>
        <dbReference type="ARBA" id="ARBA00022777"/>
    </source>
</evidence>
<feature type="domain" description="PAS" evidence="9">
    <location>
        <begin position="18"/>
        <end position="92"/>
    </location>
</feature>
<evidence type="ECO:0000313" key="11">
    <source>
        <dbReference type="EMBL" id="WKW12407.1"/>
    </source>
</evidence>
<dbReference type="SMART" id="SM00388">
    <property type="entry name" value="HisKA"/>
    <property type="match status" value="1"/>
</dbReference>
<evidence type="ECO:0000259" key="10">
    <source>
        <dbReference type="PROSITE" id="PS50113"/>
    </source>
</evidence>
<feature type="domain" description="PAC" evidence="10">
    <location>
        <begin position="96"/>
        <end position="148"/>
    </location>
</feature>
<evidence type="ECO:0000256" key="3">
    <source>
        <dbReference type="ARBA" id="ARBA00022553"/>
    </source>
</evidence>
<dbReference type="SUPFAM" id="SSF55874">
    <property type="entry name" value="ATPase domain of HSP90 chaperone/DNA topoisomerase II/histidine kinase"/>
    <property type="match status" value="1"/>
</dbReference>
<keyword evidence="13" id="KW-1185">Reference proteome</keyword>
<feature type="domain" description="Histidine kinase" evidence="7">
    <location>
        <begin position="417"/>
        <end position="642"/>
    </location>
</feature>
<comment type="catalytic activity">
    <reaction evidence="1">
        <text>ATP + protein L-histidine = ADP + protein N-phospho-L-histidine.</text>
        <dbReference type="EC" id="2.7.13.3"/>
    </reaction>
</comment>